<protein>
    <recommendedName>
        <fullName evidence="3">Transmembrane protein</fullName>
    </recommendedName>
</protein>
<organism evidence="1 2">
    <name type="scientific">Lacinutrix gracilariae</name>
    <dbReference type="NCBI Taxonomy" id="1747198"/>
    <lineage>
        <taxon>Bacteria</taxon>
        <taxon>Pseudomonadati</taxon>
        <taxon>Bacteroidota</taxon>
        <taxon>Flavobacteriia</taxon>
        <taxon>Flavobacteriales</taxon>
        <taxon>Flavobacteriaceae</taxon>
        <taxon>Lacinutrix</taxon>
    </lineage>
</organism>
<comment type="caution">
    <text evidence="1">The sequence shown here is derived from an EMBL/GenBank/DDBJ whole genome shotgun (WGS) entry which is preliminary data.</text>
</comment>
<evidence type="ECO:0000313" key="1">
    <source>
        <dbReference type="EMBL" id="MFD2540897.1"/>
    </source>
</evidence>
<sequence>MKTSKYIFAISLTILLLINSTRVSLTYAYYNMDTVTFIETFCINQDKPELKCNGKCHLKKIAKTQDKEQKTPENIIDFKVFVFYTNPIEAFVFTKTTDSKKHHTIAYQNLYSFNKINDCFHPPQV</sequence>
<proteinExistence type="predicted"/>
<evidence type="ECO:0008006" key="3">
    <source>
        <dbReference type="Google" id="ProtNLM"/>
    </source>
</evidence>
<dbReference type="EMBL" id="JBHULM010000001">
    <property type="protein sequence ID" value="MFD2540897.1"/>
    <property type="molecule type" value="Genomic_DNA"/>
</dbReference>
<accession>A0ABW5JZ29</accession>
<keyword evidence="2" id="KW-1185">Reference proteome</keyword>
<dbReference type="Proteomes" id="UP001597467">
    <property type="component" value="Unassembled WGS sequence"/>
</dbReference>
<gene>
    <name evidence="1" type="ORF">ACFSSB_01085</name>
</gene>
<dbReference type="RefSeq" id="WP_379900037.1">
    <property type="nucleotide sequence ID" value="NZ_JBHULM010000001.1"/>
</dbReference>
<name>A0ABW5JZ29_9FLAO</name>
<evidence type="ECO:0000313" key="2">
    <source>
        <dbReference type="Proteomes" id="UP001597467"/>
    </source>
</evidence>
<reference evidence="2" key="1">
    <citation type="journal article" date="2019" name="Int. J. Syst. Evol. Microbiol.">
        <title>The Global Catalogue of Microorganisms (GCM) 10K type strain sequencing project: providing services to taxonomists for standard genome sequencing and annotation.</title>
        <authorList>
            <consortium name="The Broad Institute Genomics Platform"/>
            <consortium name="The Broad Institute Genome Sequencing Center for Infectious Disease"/>
            <person name="Wu L."/>
            <person name="Ma J."/>
        </authorList>
    </citation>
    <scope>NUCLEOTIDE SEQUENCE [LARGE SCALE GENOMIC DNA]</scope>
    <source>
        <strain evidence="2">KCTC 42808</strain>
    </source>
</reference>